<dbReference type="Pfam" id="PF00698">
    <property type="entry name" value="Acyl_transf_1"/>
    <property type="match status" value="1"/>
</dbReference>
<evidence type="ECO:0000256" key="4">
    <source>
        <dbReference type="PIRNR" id="PIRNR000446"/>
    </source>
</evidence>
<dbReference type="AlphaFoldDB" id="A0A4R3K8A3"/>
<keyword evidence="8" id="KW-1185">Reference proteome</keyword>
<dbReference type="InterPro" id="IPR014043">
    <property type="entry name" value="Acyl_transferase_dom"/>
</dbReference>
<evidence type="ECO:0000313" key="7">
    <source>
        <dbReference type="EMBL" id="TCS79224.1"/>
    </source>
</evidence>
<comment type="similarity">
    <text evidence="4">Belongs to the fabD family.</text>
</comment>
<dbReference type="GO" id="GO:0005829">
    <property type="term" value="C:cytosol"/>
    <property type="evidence" value="ECO:0007669"/>
    <property type="project" value="TreeGrafter"/>
</dbReference>
<dbReference type="InterPro" id="IPR016035">
    <property type="entry name" value="Acyl_Trfase/lysoPLipase"/>
</dbReference>
<dbReference type="FunFam" id="3.30.70.250:FF:000001">
    <property type="entry name" value="Malonyl CoA-acyl carrier protein transacylase"/>
    <property type="match status" value="1"/>
</dbReference>
<dbReference type="EMBL" id="SMAB01000022">
    <property type="protein sequence ID" value="TCS79224.1"/>
    <property type="molecule type" value="Genomic_DNA"/>
</dbReference>
<dbReference type="SMART" id="SM00827">
    <property type="entry name" value="PKS_AT"/>
    <property type="match status" value="1"/>
</dbReference>
<evidence type="ECO:0000313" key="8">
    <source>
        <dbReference type="Proteomes" id="UP000295788"/>
    </source>
</evidence>
<feature type="active site" evidence="5">
    <location>
        <position position="90"/>
    </location>
</feature>
<evidence type="ECO:0000256" key="5">
    <source>
        <dbReference type="PIRSR" id="PIRSR000446-1"/>
    </source>
</evidence>
<dbReference type="InterPro" id="IPR024925">
    <property type="entry name" value="Malonyl_CoA-ACP_transAc"/>
</dbReference>
<dbReference type="InterPro" id="IPR050858">
    <property type="entry name" value="Mal-CoA-ACP_Trans/PKS_FabD"/>
</dbReference>
<dbReference type="PANTHER" id="PTHR42681">
    <property type="entry name" value="MALONYL-COA-ACYL CARRIER PROTEIN TRANSACYLASE, MITOCHONDRIAL"/>
    <property type="match status" value="1"/>
</dbReference>
<comment type="catalytic activity">
    <reaction evidence="3 4">
        <text>holo-[ACP] + malonyl-CoA = malonyl-[ACP] + CoA</text>
        <dbReference type="Rhea" id="RHEA:41792"/>
        <dbReference type="Rhea" id="RHEA-COMP:9623"/>
        <dbReference type="Rhea" id="RHEA-COMP:9685"/>
        <dbReference type="ChEBI" id="CHEBI:57287"/>
        <dbReference type="ChEBI" id="CHEBI:57384"/>
        <dbReference type="ChEBI" id="CHEBI:64479"/>
        <dbReference type="ChEBI" id="CHEBI:78449"/>
        <dbReference type="EC" id="2.3.1.39"/>
    </reaction>
</comment>
<sequence>MKTAILFPGQGSQFVGMGYQFYQEFEEAREIYKQADDILDFPLSKLCFEGPEEQLRITMYTQPAIYVTSLAIWSVVKKLGILPDFMAGHSLGEYTALTAAESIPYEEALRLVEKRGLFMEEAVPHGEGTMAAVMGIDRKGLEKVCRQVTEEGNVVELANINSPGQIVISGTKLGVELAAQRAKELGARRIIPLSVSGPFHSRLMKPARDRLQPLVTKLQIQEGRTPVVMNVTGRSETEPMRMKSNLIEQVVSPVLWTDSIEWMIAQGVDTFIEVGPSKVLSGLVKKINRTVTTYSIEDLDSFYQFQKEWS</sequence>
<dbReference type="InterPro" id="IPR004410">
    <property type="entry name" value="Malonyl_CoA-ACP_transAc_FabD"/>
</dbReference>
<evidence type="ECO:0000256" key="1">
    <source>
        <dbReference type="ARBA" id="ARBA00022679"/>
    </source>
</evidence>
<dbReference type="InterPro" id="IPR016036">
    <property type="entry name" value="Malonyl_transacylase_ACP-bd"/>
</dbReference>
<dbReference type="GO" id="GO:0006633">
    <property type="term" value="P:fatty acid biosynthetic process"/>
    <property type="evidence" value="ECO:0007669"/>
    <property type="project" value="TreeGrafter"/>
</dbReference>
<dbReference type="RefSeq" id="WP_341539475.1">
    <property type="nucleotide sequence ID" value="NZ_SMAB01000022.1"/>
</dbReference>
<dbReference type="SUPFAM" id="SSF52151">
    <property type="entry name" value="FabD/lysophospholipase-like"/>
    <property type="match status" value="1"/>
</dbReference>
<proteinExistence type="inferred from homology"/>
<dbReference type="Gene3D" id="3.30.70.250">
    <property type="entry name" value="Malonyl-CoA ACP transacylase, ACP-binding"/>
    <property type="match status" value="1"/>
</dbReference>
<comment type="caution">
    <text evidence="7">The sequence shown here is derived from an EMBL/GenBank/DDBJ whole genome shotgun (WGS) entry which is preliminary data.</text>
</comment>
<dbReference type="PANTHER" id="PTHR42681:SF1">
    <property type="entry name" value="MALONYL-COA-ACYL CARRIER PROTEIN TRANSACYLASE, MITOCHONDRIAL"/>
    <property type="match status" value="1"/>
</dbReference>
<evidence type="ECO:0000256" key="2">
    <source>
        <dbReference type="ARBA" id="ARBA00023315"/>
    </source>
</evidence>
<dbReference type="InterPro" id="IPR001227">
    <property type="entry name" value="Ac_transferase_dom_sf"/>
</dbReference>
<dbReference type="Gene3D" id="3.40.366.10">
    <property type="entry name" value="Malonyl-Coenzyme A Acyl Carrier Protein, domain 2"/>
    <property type="match status" value="1"/>
</dbReference>
<dbReference type="SUPFAM" id="SSF55048">
    <property type="entry name" value="Probable ACP-binding domain of malonyl-CoA ACP transacylase"/>
    <property type="match status" value="1"/>
</dbReference>
<gene>
    <name evidence="7" type="ORF">EDD72_12233</name>
</gene>
<dbReference type="GO" id="GO:0004314">
    <property type="term" value="F:[acyl-carrier-protein] S-malonyltransferase activity"/>
    <property type="evidence" value="ECO:0007669"/>
    <property type="project" value="UniProtKB-EC"/>
</dbReference>
<accession>A0A4R3K8A3</accession>
<feature type="domain" description="Malonyl-CoA:ACP transacylase (MAT)" evidence="6">
    <location>
        <begin position="6"/>
        <end position="300"/>
    </location>
</feature>
<dbReference type="NCBIfam" id="TIGR00128">
    <property type="entry name" value="fabD"/>
    <property type="match status" value="1"/>
</dbReference>
<dbReference type="PIRSF" id="PIRSF000446">
    <property type="entry name" value="Mct"/>
    <property type="match status" value="1"/>
</dbReference>
<evidence type="ECO:0000259" key="6">
    <source>
        <dbReference type="SMART" id="SM00827"/>
    </source>
</evidence>
<reference evidence="7 8" key="1">
    <citation type="submission" date="2019-03" db="EMBL/GenBank/DDBJ databases">
        <title>Genomic Encyclopedia of Type Strains, Phase IV (KMG-IV): sequencing the most valuable type-strain genomes for metagenomic binning, comparative biology and taxonomic classification.</title>
        <authorList>
            <person name="Goeker M."/>
        </authorList>
    </citation>
    <scope>NUCLEOTIDE SEQUENCE [LARGE SCALE GENOMIC DNA]</scope>
    <source>
        <strain evidence="7 8">DSM 23802</strain>
    </source>
</reference>
<dbReference type="Proteomes" id="UP000295788">
    <property type="component" value="Unassembled WGS sequence"/>
</dbReference>
<protein>
    <recommendedName>
        <fullName evidence="4">Malonyl CoA-acyl carrier protein transacylase</fullName>
        <ecNumber evidence="4">2.3.1.39</ecNumber>
    </recommendedName>
</protein>
<dbReference type="EC" id="2.3.1.39" evidence="4"/>
<evidence type="ECO:0000256" key="3">
    <source>
        <dbReference type="ARBA" id="ARBA00048462"/>
    </source>
</evidence>
<name>A0A4R3K8A3_9BACI</name>
<organism evidence="7 8">
    <name type="scientific">Tepidibacillus fermentans</name>
    <dbReference type="NCBI Taxonomy" id="1281767"/>
    <lineage>
        <taxon>Bacteria</taxon>
        <taxon>Bacillati</taxon>
        <taxon>Bacillota</taxon>
        <taxon>Bacilli</taxon>
        <taxon>Bacillales</taxon>
        <taxon>Bacillaceae</taxon>
        <taxon>Tepidibacillus</taxon>
    </lineage>
</organism>
<keyword evidence="1 4" id="KW-0808">Transferase</keyword>
<keyword evidence="2 4" id="KW-0012">Acyltransferase</keyword>
<feature type="active site" evidence="5">
    <location>
        <position position="200"/>
    </location>
</feature>